<evidence type="ECO:0000256" key="2">
    <source>
        <dbReference type="SAM" id="SignalP"/>
    </source>
</evidence>
<reference evidence="3" key="2">
    <citation type="submission" date="2024-10" db="UniProtKB">
        <authorList>
            <consortium name="EnsemblProtists"/>
        </authorList>
    </citation>
    <scope>IDENTIFICATION</scope>
</reference>
<dbReference type="RefSeq" id="XP_005757608.1">
    <property type="nucleotide sequence ID" value="XM_005757551.1"/>
</dbReference>
<evidence type="ECO:0000256" key="1">
    <source>
        <dbReference type="SAM" id="MobiDB-lite"/>
    </source>
</evidence>
<feature type="signal peptide" evidence="2">
    <location>
        <begin position="1"/>
        <end position="17"/>
    </location>
</feature>
<sequence>MLRRALLTFQLAGCVLGQSPTGDRFGPHTVLGGTAPIDALCQPFCKAKTHGWEKLCSWAGCGICPECAPLQQPQPNCSPFCASKTHGWEKICNWSGCAGCSECEPGSGSGEEASGEEGSGEEGSGSSECQGFCAAKTQPWDALCSWTGCGGCTECMLPPPLEYNPTMPPLVTGPPAPVCKAFCETKTQAWDKKCNWGGCNGCSECGAEPECKPFCETKTQPWSQKCSWNGCSACGDMCNSGSGEDLGDGDYGSGEASSGEEGSGSGEEGSGGEACLVPAPTQDSKSCHDKPASYDGFVSGTSPAHILETCKRKCRDDPACNYLSFWQPLPRSLGRNAWCRLTASCDNFWPGRNPKSHDIYVIPKACL</sequence>
<feature type="compositionally biased region" description="Gly residues" evidence="1">
    <location>
        <begin position="261"/>
        <end position="272"/>
    </location>
</feature>
<keyword evidence="4" id="KW-1185">Reference proteome</keyword>
<dbReference type="AlphaFoldDB" id="A0A0D3I1P4"/>
<feature type="chain" id="PRO_5044257226" description="Apple domain-containing protein" evidence="2">
    <location>
        <begin position="18"/>
        <end position="367"/>
    </location>
</feature>
<proteinExistence type="predicted"/>
<name>A0A0D3I1P4_EMIH1</name>
<dbReference type="GeneID" id="17251294"/>
<evidence type="ECO:0008006" key="5">
    <source>
        <dbReference type="Google" id="ProtNLM"/>
    </source>
</evidence>
<evidence type="ECO:0000313" key="4">
    <source>
        <dbReference type="Proteomes" id="UP000013827"/>
    </source>
</evidence>
<protein>
    <recommendedName>
        <fullName evidence="5">Apple domain-containing protein</fullName>
    </recommendedName>
</protein>
<organism evidence="3 4">
    <name type="scientific">Emiliania huxleyi (strain CCMP1516)</name>
    <dbReference type="NCBI Taxonomy" id="280463"/>
    <lineage>
        <taxon>Eukaryota</taxon>
        <taxon>Haptista</taxon>
        <taxon>Haptophyta</taxon>
        <taxon>Prymnesiophyceae</taxon>
        <taxon>Isochrysidales</taxon>
        <taxon>Noelaerhabdaceae</taxon>
        <taxon>Emiliania</taxon>
    </lineage>
</organism>
<accession>A0A0D3I1P4</accession>
<dbReference type="PaxDb" id="2903-EOD05179"/>
<dbReference type="EnsemblProtists" id="EOD05179">
    <property type="protein sequence ID" value="EOD05179"/>
    <property type="gene ID" value="EMIHUDRAFT_220302"/>
</dbReference>
<feature type="region of interest" description="Disordered" evidence="1">
    <location>
        <begin position="249"/>
        <end position="275"/>
    </location>
</feature>
<keyword evidence="2" id="KW-0732">Signal</keyword>
<reference evidence="4" key="1">
    <citation type="journal article" date="2013" name="Nature">
        <title>Pan genome of the phytoplankton Emiliania underpins its global distribution.</title>
        <authorList>
            <person name="Read B.A."/>
            <person name="Kegel J."/>
            <person name="Klute M.J."/>
            <person name="Kuo A."/>
            <person name="Lefebvre S.C."/>
            <person name="Maumus F."/>
            <person name="Mayer C."/>
            <person name="Miller J."/>
            <person name="Monier A."/>
            <person name="Salamov A."/>
            <person name="Young J."/>
            <person name="Aguilar M."/>
            <person name="Claverie J.M."/>
            <person name="Frickenhaus S."/>
            <person name="Gonzalez K."/>
            <person name="Herman E.K."/>
            <person name="Lin Y.C."/>
            <person name="Napier J."/>
            <person name="Ogata H."/>
            <person name="Sarno A.F."/>
            <person name="Shmutz J."/>
            <person name="Schroeder D."/>
            <person name="de Vargas C."/>
            <person name="Verret F."/>
            <person name="von Dassow P."/>
            <person name="Valentin K."/>
            <person name="Van de Peer Y."/>
            <person name="Wheeler G."/>
            <person name="Dacks J.B."/>
            <person name="Delwiche C.F."/>
            <person name="Dyhrman S.T."/>
            <person name="Glockner G."/>
            <person name="John U."/>
            <person name="Richards T."/>
            <person name="Worden A.Z."/>
            <person name="Zhang X."/>
            <person name="Grigoriev I.V."/>
            <person name="Allen A.E."/>
            <person name="Bidle K."/>
            <person name="Borodovsky M."/>
            <person name="Bowler C."/>
            <person name="Brownlee C."/>
            <person name="Cock J.M."/>
            <person name="Elias M."/>
            <person name="Gladyshev V.N."/>
            <person name="Groth M."/>
            <person name="Guda C."/>
            <person name="Hadaegh A."/>
            <person name="Iglesias-Rodriguez M.D."/>
            <person name="Jenkins J."/>
            <person name="Jones B.M."/>
            <person name="Lawson T."/>
            <person name="Leese F."/>
            <person name="Lindquist E."/>
            <person name="Lobanov A."/>
            <person name="Lomsadze A."/>
            <person name="Malik S.B."/>
            <person name="Marsh M.E."/>
            <person name="Mackinder L."/>
            <person name="Mock T."/>
            <person name="Mueller-Roeber B."/>
            <person name="Pagarete A."/>
            <person name="Parker M."/>
            <person name="Probert I."/>
            <person name="Quesneville H."/>
            <person name="Raines C."/>
            <person name="Rensing S.A."/>
            <person name="Riano-Pachon D.M."/>
            <person name="Richier S."/>
            <person name="Rokitta S."/>
            <person name="Shiraiwa Y."/>
            <person name="Soanes D.M."/>
            <person name="van der Giezen M."/>
            <person name="Wahlund T.M."/>
            <person name="Williams B."/>
            <person name="Wilson W."/>
            <person name="Wolfe G."/>
            <person name="Wurch L.L."/>
        </authorList>
    </citation>
    <scope>NUCLEOTIDE SEQUENCE</scope>
</reference>
<dbReference type="HOGENOM" id="CLU_869962_0_0_1"/>
<evidence type="ECO:0000313" key="3">
    <source>
        <dbReference type="EnsemblProtists" id="EOD05179"/>
    </source>
</evidence>
<dbReference type="Proteomes" id="UP000013827">
    <property type="component" value="Unassembled WGS sequence"/>
</dbReference>
<dbReference type="KEGG" id="ehx:EMIHUDRAFT_220302"/>